<sequence length="165" mass="17121">MWNLAVLTALVSLAGYYAVADKAGLEAQSQARADSLAEGMALYRDAVARYFAGHPGGQRSVDLATLRASGALPAWSPLNGAAAATPWANYRAAAGTIYIYAAQAPAENIVADVVRLSRNSVLAGVYRSGDSTLYSPIFGDTRIPLPTPADAAIPDGSPVWIVAAQ</sequence>
<reference evidence="1 2" key="1">
    <citation type="submission" date="2016-10" db="EMBL/GenBank/DDBJ databases">
        <authorList>
            <person name="de Groot N.N."/>
        </authorList>
    </citation>
    <scope>NUCLEOTIDE SEQUENCE [LARGE SCALE GENOMIC DNA]</scope>
    <source>
        <strain evidence="1 2">ATCC 43154</strain>
    </source>
</reference>
<accession>A0A1I4M5K1</accession>
<protein>
    <submittedName>
        <fullName evidence="1">PilM protein</fullName>
    </submittedName>
</protein>
<dbReference type="Pfam" id="PF07419">
    <property type="entry name" value="PilM"/>
    <property type="match status" value="1"/>
</dbReference>
<dbReference type="STRING" id="758825.SAMN02982985_02253"/>
<proteinExistence type="predicted"/>
<dbReference type="InterPro" id="IPR041883">
    <property type="entry name" value="PilM_N-ter"/>
</dbReference>
<dbReference type="RefSeq" id="WP_093387553.1">
    <property type="nucleotide sequence ID" value="NZ_FOTW01000010.1"/>
</dbReference>
<dbReference type="AlphaFoldDB" id="A0A1I4M5K1"/>
<dbReference type="Gene3D" id="3.30.1300.90">
    <property type="entry name" value="PilM protein, N-terminal domain"/>
    <property type="match status" value="1"/>
</dbReference>
<dbReference type="InterPro" id="IPR009987">
    <property type="entry name" value="IM_PilM"/>
</dbReference>
<dbReference type="Proteomes" id="UP000199470">
    <property type="component" value="Unassembled WGS sequence"/>
</dbReference>
<organism evidence="1 2">
    <name type="scientific">Rugamonas rubra</name>
    <dbReference type="NCBI Taxonomy" id="758825"/>
    <lineage>
        <taxon>Bacteria</taxon>
        <taxon>Pseudomonadati</taxon>
        <taxon>Pseudomonadota</taxon>
        <taxon>Betaproteobacteria</taxon>
        <taxon>Burkholderiales</taxon>
        <taxon>Oxalobacteraceae</taxon>
        <taxon>Telluria group</taxon>
        <taxon>Rugamonas</taxon>
    </lineage>
</organism>
<dbReference type="EMBL" id="FOTW01000010">
    <property type="protein sequence ID" value="SFL98393.1"/>
    <property type="molecule type" value="Genomic_DNA"/>
</dbReference>
<name>A0A1I4M5K1_9BURK</name>
<gene>
    <name evidence="1" type="ORF">SAMN02982985_02253</name>
</gene>
<keyword evidence="2" id="KW-1185">Reference proteome</keyword>
<evidence type="ECO:0000313" key="2">
    <source>
        <dbReference type="Proteomes" id="UP000199470"/>
    </source>
</evidence>
<dbReference type="OrthoDB" id="8718861at2"/>
<evidence type="ECO:0000313" key="1">
    <source>
        <dbReference type="EMBL" id="SFL98393.1"/>
    </source>
</evidence>